<organism evidence="1 2">
    <name type="scientific">Trametes sanguinea</name>
    <dbReference type="NCBI Taxonomy" id="158606"/>
    <lineage>
        <taxon>Eukaryota</taxon>
        <taxon>Fungi</taxon>
        <taxon>Dikarya</taxon>
        <taxon>Basidiomycota</taxon>
        <taxon>Agaricomycotina</taxon>
        <taxon>Agaricomycetes</taxon>
        <taxon>Polyporales</taxon>
        <taxon>Polyporaceae</taxon>
        <taxon>Trametes</taxon>
    </lineage>
</organism>
<keyword evidence="2" id="KW-1185">Reference proteome</keyword>
<proteinExistence type="predicted"/>
<reference evidence="1" key="1">
    <citation type="submission" date="2022-08" db="EMBL/GenBank/DDBJ databases">
        <title>Genome Sequence of Pycnoporus sanguineus.</title>
        <authorList>
            <person name="Buettner E."/>
        </authorList>
    </citation>
    <scope>NUCLEOTIDE SEQUENCE</scope>
    <source>
        <strain evidence="1">CG-C14</strain>
    </source>
</reference>
<dbReference type="EMBL" id="JANSHE010000818">
    <property type="protein sequence ID" value="KAJ3006797.1"/>
    <property type="molecule type" value="Genomic_DNA"/>
</dbReference>
<accession>A0ACC1PZR8</accession>
<name>A0ACC1PZR8_9APHY</name>
<comment type="caution">
    <text evidence="1">The sequence shown here is derived from an EMBL/GenBank/DDBJ whole genome shotgun (WGS) entry which is preliminary data.</text>
</comment>
<sequence length="347" mass="37997">MDPELAAAILASGANDAEPEPDVALTRAYFDVGVTNTLKDFLKSDLPPDHTYTVGEAVVSGDGVSVRYYIPAADGSPATYPVLVNIHGGGWSVGSIELDDYVLRQLCVKLSLSIVNIEYRLAPEHPFPAAVDDCLAALRWTVDNTSILKADLGKGFIVGGHSAGGNLSAVLSHILRDDPYFEGRRLTGQLLRDPFVCHPDAYPESLKSSFRSMEDNKDVPPVTRPVLDQLFGWYNAPPHDPRFSPLLYPSHEGLPRAYIQAMELDPLRDDAVVYARVLREVGVEVKFDLYVTSVLRDGKTGCADIASPRYPGVSHGFHYNWPGIKAAAKVRADLVDGIKWLLKDQKQ</sequence>
<evidence type="ECO:0000313" key="1">
    <source>
        <dbReference type="EMBL" id="KAJ3006797.1"/>
    </source>
</evidence>
<evidence type="ECO:0000313" key="2">
    <source>
        <dbReference type="Proteomes" id="UP001144978"/>
    </source>
</evidence>
<gene>
    <name evidence="1" type="ORF">NUW54_g3800</name>
</gene>
<protein>
    <submittedName>
        <fullName evidence="1">Uncharacterized protein</fullName>
    </submittedName>
</protein>
<dbReference type="Proteomes" id="UP001144978">
    <property type="component" value="Unassembled WGS sequence"/>
</dbReference>